<dbReference type="EMBL" id="FMWO01000059">
    <property type="protein sequence ID" value="SCZ86223.1"/>
    <property type="molecule type" value="Genomic_DNA"/>
</dbReference>
<evidence type="ECO:0000313" key="1">
    <source>
        <dbReference type="EMBL" id="SCZ86223.1"/>
    </source>
</evidence>
<gene>
    <name evidence="1" type="ORF">NSMM_500023</name>
</gene>
<dbReference type="STRING" id="51642.NSMM_500023"/>
<dbReference type="InterPro" id="IPR050246">
    <property type="entry name" value="Class_II_FBP_aldolase"/>
</dbReference>
<dbReference type="Pfam" id="PF01116">
    <property type="entry name" value="F_bP_aldolase"/>
    <property type="match status" value="1"/>
</dbReference>
<reference evidence="1 2" key="1">
    <citation type="submission" date="2016-10" db="EMBL/GenBank/DDBJ databases">
        <authorList>
            <person name="de Groot N.N."/>
        </authorList>
    </citation>
    <scope>NUCLEOTIDE SEQUENCE [LARGE SCALE GENOMIC DNA]</scope>
    <source>
        <strain evidence="1">1</strain>
    </source>
</reference>
<dbReference type="GO" id="GO:0008270">
    <property type="term" value="F:zinc ion binding"/>
    <property type="evidence" value="ECO:0007669"/>
    <property type="project" value="InterPro"/>
</dbReference>
<protein>
    <submittedName>
        <fullName evidence="1">Ketose-bisphosphate aldolase</fullName>
    </submittedName>
</protein>
<sequence length="406" mass="45070">MPLVDMRDMLKHAYQNNYAIGGFGLVSLDFLEAIIMTAELCRSPVILNLSEPLFHQHDFGLIMPAVERAAHHAKVPVAIHFDHAKKHESIVQAINLGCNSVMLDVSSETFPVNITQTSRVTEVAHACGTAVEGILGFVGGVEGENAINNLGEVVYTSSEEAKVYVERTKIDFLAVSVGTIHGRQPSRSTKLDFKRLKRINDELDIPLVLHGGSGLVEEQYHKLILNGVAKINCYTELSDIAAAVIRLNIQKSNKKGYIESLCGVKESLQEKIKLYMHLWGSAGRAAEVLIQCRPWQPVEQIIICNVESRYIQQLDTLTEQARKTLATIPGVRQVFSGWALSDSGQYRLCWRIQLAHADVINSYQSHPHYNAFYNQISHSTDPKKINTTFAATLSGTNHQLKESVTA</sequence>
<name>A0A1G5SG96_9PROT</name>
<proteinExistence type="predicted"/>
<dbReference type="Gene3D" id="3.30.70.100">
    <property type="match status" value="1"/>
</dbReference>
<dbReference type="AlphaFoldDB" id="A0A1G5SG96"/>
<organism evidence="1 2">
    <name type="scientific">Nitrosomonas mobilis</name>
    <dbReference type="NCBI Taxonomy" id="51642"/>
    <lineage>
        <taxon>Bacteria</taxon>
        <taxon>Pseudomonadati</taxon>
        <taxon>Pseudomonadota</taxon>
        <taxon>Betaproteobacteria</taxon>
        <taxon>Nitrosomonadales</taxon>
        <taxon>Nitrosomonadaceae</taxon>
        <taxon>Nitrosomonas</taxon>
    </lineage>
</organism>
<dbReference type="OrthoDB" id="9803995at2"/>
<dbReference type="CDD" id="cd00947">
    <property type="entry name" value="TBP_aldolase_IIB"/>
    <property type="match status" value="1"/>
</dbReference>
<dbReference type="PANTHER" id="PTHR30304:SF0">
    <property type="entry name" value="D-TAGATOSE-1,6-BISPHOSPHATE ALDOLASE SUBUNIT GATY-RELATED"/>
    <property type="match status" value="1"/>
</dbReference>
<dbReference type="GO" id="GO:0016832">
    <property type="term" value="F:aldehyde-lyase activity"/>
    <property type="evidence" value="ECO:0007669"/>
    <property type="project" value="InterPro"/>
</dbReference>
<dbReference type="SUPFAM" id="SSF51569">
    <property type="entry name" value="Aldolase"/>
    <property type="match status" value="1"/>
</dbReference>
<accession>A0A1G5SG96</accession>
<dbReference type="RefSeq" id="WP_090287122.1">
    <property type="nucleotide sequence ID" value="NZ_FMWO01000059.1"/>
</dbReference>
<dbReference type="InterPro" id="IPR000771">
    <property type="entry name" value="FBA_II"/>
</dbReference>
<dbReference type="Proteomes" id="UP000198729">
    <property type="component" value="Unassembled WGS sequence"/>
</dbReference>
<evidence type="ECO:0000313" key="2">
    <source>
        <dbReference type="Proteomes" id="UP000198729"/>
    </source>
</evidence>
<dbReference type="PANTHER" id="PTHR30304">
    <property type="entry name" value="D-TAGATOSE-1,6-BISPHOSPHATE ALDOLASE"/>
    <property type="match status" value="1"/>
</dbReference>
<dbReference type="GO" id="GO:0005975">
    <property type="term" value="P:carbohydrate metabolic process"/>
    <property type="evidence" value="ECO:0007669"/>
    <property type="project" value="InterPro"/>
</dbReference>
<dbReference type="Gene3D" id="3.20.20.70">
    <property type="entry name" value="Aldolase class I"/>
    <property type="match status" value="1"/>
</dbReference>
<keyword evidence="2" id="KW-1185">Reference proteome</keyword>
<dbReference type="InterPro" id="IPR013785">
    <property type="entry name" value="Aldolase_TIM"/>
</dbReference>